<proteinExistence type="predicted"/>
<evidence type="ECO:0000313" key="4">
    <source>
        <dbReference type="EMBL" id="NMR21446.1"/>
    </source>
</evidence>
<evidence type="ECO:0000256" key="2">
    <source>
        <dbReference type="SAM" id="MobiDB-lite"/>
    </source>
</evidence>
<gene>
    <name evidence="4" type="ORF">HIR71_14690</name>
</gene>
<dbReference type="PANTHER" id="PTHR21621:SF0">
    <property type="entry name" value="BETA-CITRYLGLUTAMATE SYNTHASE B-RELATED"/>
    <property type="match status" value="1"/>
</dbReference>
<keyword evidence="5" id="KW-1185">Reference proteome</keyword>
<dbReference type="GO" id="GO:0009432">
    <property type="term" value="P:SOS response"/>
    <property type="evidence" value="ECO:0007669"/>
    <property type="project" value="TreeGrafter"/>
</dbReference>
<evidence type="ECO:0000313" key="5">
    <source>
        <dbReference type="Proteomes" id="UP000562124"/>
    </source>
</evidence>
<dbReference type="RefSeq" id="WP_169325819.1">
    <property type="nucleotide sequence ID" value="NZ_JABCJJ010000036.1"/>
</dbReference>
<dbReference type="SUPFAM" id="SSF56059">
    <property type="entry name" value="Glutathione synthetase ATP-binding domain-like"/>
    <property type="match status" value="1"/>
</dbReference>
<accession>A0A7Y0M073</accession>
<dbReference type="GO" id="GO:0005737">
    <property type="term" value="C:cytoplasm"/>
    <property type="evidence" value="ECO:0007669"/>
    <property type="project" value="TreeGrafter"/>
</dbReference>
<dbReference type="Proteomes" id="UP000562124">
    <property type="component" value="Unassembled WGS sequence"/>
</dbReference>
<organism evidence="4 5">
    <name type="scientific">Cellulomonas fimi</name>
    <dbReference type="NCBI Taxonomy" id="1708"/>
    <lineage>
        <taxon>Bacteria</taxon>
        <taxon>Bacillati</taxon>
        <taxon>Actinomycetota</taxon>
        <taxon>Actinomycetes</taxon>
        <taxon>Micrococcales</taxon>
        <taxon>Cellulomonadaceae</taxon>
        <taxon>Cellulomonas</taxon>
    </lineage>
</organism>
<keyword evidence="4" id="KW-0436">Ligase</keyword>
<dbReference type="GO" id="GO:0018169">
    <property type="term" value="F:ribosomal S6-glutamic acid ligase activity"/>
    <property type="evidence" value="ECO:0007669"/>
    <property type="project" value="TreeGrafter"/>
</dbReference>
<feature type="domain" description="ATP-grasp" evidence="3">
    <location>
        <begin position="133"/>
        <end position="314"/>
    </location>
</feature>
<dbReference type="EMBL" id="JABCJJ010000036">
    <property type="protein sequence ID" value="NMR21446.1"/>
    <property type="molecule type" value="Genomic_DNA"/>
</dbReference>
<protein>
    <submittedName>
        <fullName evidence="4">Alpha-L-glutamate ligase</fullName>
    </submittedName>
</protein>
<dbReference type="Pfam" id="PF21068">
    <property type="entry name" value="ATPgraspMvdD"/>
    <property type="match status" value="1"/>
</dbReference>
<dbReference type="InterPro" id="IPR048936">
    <property type="entry name" value="MvdD-like_ATPgrasp"/>
</dbReference>
<reference evidence="4 5" key="1">
    <citation type="submission" date="2020-04" db="EMBL/GenBank/DDBJ databases">
        <title>Sequencing and Assembly of C. fimi.</title>
        <authorList>
            <person name="Ramsey A.R."/>
        </authorList>
    </citation>
    <scope>NUCLEOTIDE SEQUENCE [LARGE SCALE GENOMIC DNA]</scope>
    <source>
        <strain evidence="4 5">SB</strain>
    </source>
</reference>
<dbReference type="GO" id="GO:0046872">
    <property type="term" value="F:metal ion binding"/>
    <property type="evidence" value="ECO:0007669"/>
    <property type="project" value="InterPro"/>
</dbReference>
<sequence length="351" mass="38394">MIGIIAGKSDVHAAGVAAQLRALGSEPVLLDTGHVPTQVRVTSRHSVEEPWRATWVEPGDSGEVVTDLTALRAVWWRRPQHHELHPELTTEADRRFAYQEVDAAVRGIWSCTDAVWVNDPDRDLAGSRKLHQLKVAAELGLRIPRTCATTDPAQARAFLAAEPAGAIYKPFLGTEEAWAETRLVEAVDVANLGHLRFAPVIFQELVPGGLDIRVTVVGRDVHAAEIRAHESSYEFDFRMDQAHASIHRHELPGPLVDRLHALMDRFGLLYGAIDLRRAPDGDYVFLEVNPAGQFLFVEYATGQPITGSMARLLQSLDRGDGVPAPVLPAARGSRSVAGSDGTRASHRAPLR</sequence>
<dbReference type="AlphaFoldDB" id="A0A7Y0M073"/>
<dbReference type="PANTHER" id="PTHR21621">
    <property type="entry name" value="RIBOSOMAL PROTEIN S6 MODIFICATION PROTEIN"/>
    <property type="match status" value="1"/>
</dbReference>
<keyword evidence="1" id="KW-0547">Nucleotide-binding</keyword>
<evidence type="ECO:0000259" key="3">
    <source>
        <dbReference type="PROSITE" id="PS50975"/>
    </source>
</evidence>
<dbReference type="InterPro" id="IPR011761">
    <property type="entry name" value="ATP-grasp"/>
</dbReference>
<dbReference type="PROSITE" id="PS50975">
    <property type="entry name" value="ATP_GRASP"/>
    <property type="match status" value="1"/>
</dbReference>
<feature type="region of interest" description="Disordered" evidence="2">
    <location>
        <begin position="323"/>
        <end position="351"/>
    </location>
</feature>
<name>A0A7Y0M073_CELFI</name>
<comment type="caution">
    <text evidence="4">The sequence shown here is derived from an EMBL/GenBank/DDBJ whole genome shotgun (WGS) entry which is preliminary data.</text>
</comment>
<evidence type="ECO:0000256" key="1">
    <source>
        <dbReference type="PROSITE-ProRule" id="PRU00409"/>
    </source>
</evidence>
<keyword evidence="1" id="KW-0067">ATP-binding</keyword>
<dbReference type="Gene3D" id="3.30.470.20">
    <property type="entry name" value="ATP-grasp fold, B domain"/>
    <property type="match status" value="1"/>
</dbReference>
<dbReference type="GO" id="GO:0005524">
    <property type="term" value="F:ATP binding"/>
    <property type="evidence" value="ECO:0007669"/>
    <property type="project" value="UniProtKB-UniRule"/>
</dbReference>